<gene>
    <name evidence="3" type="ORF">LMJ30_14520</name>
</gene>
<proteinExistence type="predicted"/>
<evidence type="ECO:0000313" key="4">
    <source>
        <dbReference type="Proteomes" id="UP001198701"/>
    </source>
</evidence>
<protein>
    <submittedName>
        <fullName evidence="3">SagB family peptide dehydrogenase</fullName>
    </submittedName>
</protein>
<evidence type="ECO:0000259" key="2">
    <source>
        <dbReference type="Pfam" id="PF00881"/>
    </source>
</evidence>
<dbReference type="InterPro" id="IPR000415">
    <property type="entry name" value="Nitroreductase-like"/>
</dbReference>
<dbReference type="Gene3D" id="3.40.109.10">
    <property type="entry name" value="NADH Oxidase"/>
    <property type="match status" value="2"/>
</dbReference>
<evidence type="ECO:0000256" key="1">
    <source>
        <dbReference type="SAM" id="Phobius"/>
    </source>
</evidence>
<accession>A0ABS8IUC9</accession>
<dbReference type="NCBIfam" id="TIGR03605">
    <property type="entry name" value="antibiot_sagB"/>
    <property type="match status" value="1"/>
</dbReference>
<dbReference type="RefSeq" id="WP_229433060.1">
    <property type="nucleotide sequence ID" value="NZ_JAJHPV010000014.1"/>
</dbReference>
<dbReference type="SUPFAM" id="SSF55469">
    <property type="entry name" value="FMN-dependent nitroreductase-like"/>
    <property type="match status" value="2"/>
</dbReference>
<comment type="caution">
    <text evidence="3">The sequence shown here is derived from an EMBL/GenBank/DDBJ whole genome shotgun (WGS) entry which is preliminary data.</text>
</comment>
<keyword evidence="1" id="KW-0472">Membrane</keyword>
<dbReference type="PANTHER" id="PTHR43745">
    <property type="entry name" value="NITROREDUCTASE MJ1384-RELATED"/>
    <property type="match status" value="1"/>
</dbReference>
<keyword evidence="1" id="KW-0812">Transmembrane</keyword>
<dbReference type="PANTHER" id="PTHR43745:SF2">
    <property type="entry name" value="NITROREDUCTASE MJ1384-RELATED"/>
    <property type="match status" value="1"/>
</dbReference>
<dbReference type="EMBL" id="JAJHPV010000014">
    <property type="protein sequence ID" value="MCC6072164.1"/>
    <property type="molecule type" value="Genomic_DNA"/>
</dbReference>
<keyword evidence="4" id="KW-1185">Reference proteome</keyword>
<feature type="domain" description="Nitroreductase" evidence="2">
    <location>
        <begin position="228"/>
        <end position="371"/>
    </location>
</feature>
<feature type="transmembrane region" description="Helical" evidence="1">
    <location>
        <begin position="110"/>
        <end position="128"/>
    </location>
</feature>
<dbReference type="Proteomes" id="UP001198701">
    <property type="component" value="Unassembled WGS sequence"/>
</dbReference>
<dbReference type="CDD" id="cd02142">
    <property type="entry name" value="McbC_SagB-like_oxidoreductase"/>
    <property type="match status" value="1"/>
</dbReference>
<dbReference type="InterPro" id="IPR020051">
    <property type="entry name" value="SagB-type_dehydrogenase"/>
</dbReference>
<feature type="transmembrane region" description="Helical" evidence="1">
    <location>
        <begin position="6"/>
        <end position="23"/>
    </location>
</feature>
<feature type="domain" description="Nitroreductase" evidence="2">
    <location>
        <begin position="439"/>
        <end position="599"/>
    </location>
</feature>
<evidence type="ECO:0000313" key="3">
    <source>
        <dbReference type="EMBL" id="MCC6072164.1"/>
    </source>
</evidence>
<sequence>MPKLAWVLIPLAAYAAVLAVTAWRGRSPARLALNVHTSLLLLAYLLATAGLGIFWVANQQLPVFDWHYLFGYATLALVSVHLVFNLPIVVRWFARKQPRPAPPQRGGPRLVLQAAALAAAFGVAYFVGTRQAADPLPAANAGDMPASIQAVLQYHAFSSASRSGVFARAPGVEWGSPPAPFKRYDGVKTIALERGTAGGASLGDMLRAPAQTSARLDLAGLGQMLHLAAGITQQRGGHALRAAPSSGALFPSELYVAARSVDGLAPGLYHYDPAHHRLDALGPLPATLGAPAADAADAAIILSAVFRRTGYKYHNRAYRYAAADAGHLLENVRLGAHGAGVRAQLLASFDDDAAARAIAADGVEEGVLAVVALNGPQPQMVATDVRARLAPVSEPRASAIGVTGMVQRATSLHRETPAAAEAIALPAPLRFTRDLHETIVNRRSERRYSAQAVSLAALSSLLAAAAQPAQLSDAVTLNVVVNRVDGLAPGVYRYLSQHGLQRLRGGDFQAAARSAALSQDVIGDAAAVLILSADRDQVLAQGARGYRHVFIEAGLVGERWLLGATAQGLGACPVGAFYDDEAAALIGADPGRHWVLHFAAVGVRAP</sequence>
<reference evidence="3 4" key="1">
    <citation type="submission" date="2021-11" db="EMBL/GenBank/DDBJ databases">
        <authorList>
            <person name="Huq M.A."/>
        </authorList>
    </citation>
    <scope>NUCLEOTIDE SEQUENCE [LARGE SCALE GENOMIC DNA]</scope>
    <source>
        <strain evidence="3 4">MAHUQ-52</strain>
    </source>
</reference>
<feature type="transmembrane region" description="Helical" evidence="1">
    <location>
        <begin position="69"/>
        <end position="90"/>
    </location>
</feature>
<feature type="transmembrane region" description="Helical" evidence="1">
    <location>
        <begin position="35"/>
        <end position="57"/>
    </location>
</feature>
<dbReference type="Pfam" id="PF00881">
    <property type="entry name" value="Nitroreductase"/>
    <property type="match status" value="2"/>
</dbReference>
<dbReference type="InterPro" id="IPR052544">
    <property type="entry name" value="Bacteriocin_Proc_Enz"/>
</dbReference>
<keyword evidence="1" id="KW-1133">Transmembrane helix</keyword>
<organism evidence="3 4">
    <name type="scientific">Massilia agrisoli</name>
    <dbReference type="NCBI Taxonomy" id="2892444"/>
    <lineage>
        <taxon>Bacteria</taxon>
        <taxon>Pseudomonadati</taxon>
        <taxon>Pseudomonadota</taxon>
        <taxon>Betaproteobacteria</taxon>
        <taxon>Burkholderiales</taxon>
        <taxon>Oxalobacteraceae</taxon>
        <taxon>Telluria group</taxon>
        <taxon>Massilia</taxon>
    </lineage>
</organism>
<dbReference type="InterPro" id="IPR029479">
    <property type="entry name" value="Nitroreductase"/>
</dbReference>
<name>A0ABS8IUC9_9BURK</name>